<feature type="domain" description="Serine aminopeptidase S33" evidence="2">
    <location>
        <begin position="41"/>
        <end position="273"/>
    </location>
</feature>
<dbReference type="PANTHER" id="PTHR11614">
    <property type="entry name" value="PHOSPHOLIPASE-RELATED"/>
    <property type="match status" value="1"/>
</dbReference>
<dbReference type="SUPFAM" id="SSF53474">
    <property type="entry name" value="alpha/beta-Hydrolases"/>
    <property type="match status" value="1"/>
</dbReference>
<reference evidence="3 4" key="1">
    <citation type="submission" date="2019-09" db="EMBL/GenBank/DDBJ databases">
        <title>Pimelobacter sp. isolated from Paulinella.</title>
        <authorList>
            <person name="Jeong S.E."/>
        </authorList>
    </citation>
    <scope>NUCLEOTIDE SEQUENCE [LARGE SCALE GENOMIC DNA]</scope>
    <source>
        <strain evidence="3 4">Pch-N</strain>
    </source>
</reference>
<proteinExistence type="predicted"/>
<gene>
    <name evidence="3" type="ORF">F9L07_02835</name>
</gene>
<dbReference type="InterPro" id="IPR000073">
    <property type="entry name" value="AB_hydrolase_1"/>
</dbReference>
<accession>A0A7J5DY31</accession>
<comment type="caution">
    <text evidence="3">The sequence shown here is derived from an EMBL/GenBank/DDBJ whole genome shotgun (WGS) entry which is preliminary data.</text>
</comment>
<evidence type="ECO:0000313" key="4">
    <source>
        <dbReference type="Proteomes" id="UP000449906"/>
    </source>
</evidence>
<keyword evidence="3" id="KW-0378">Hydrolase</keyword>
<evidence type="ECO:0000259" key="2">
    <source>
        <dbReference type="Pfam" id="PF12146"/>
    </source>
</evidence>
<dbReference type="EMBL" id="WBVM01000001">
    <property type="protein sequence ID" value="KAB2810895.1"/>
    <property type="molecule type" value="Genomic_DNA"/>
</dbReference>
<name>A0A7J5DY31_NOCSI</name>
<dbReference type="PRINTS" id="PR00111">
    <property type="entry name" value="ABHYDROLASE"/>
</dbReference>
<protein>
    <submittedName>
        <fullName evidence="3">Alpha/beta hydrolase</fullName>
    </submittedName>
</protein>
<evidence type="ECO:0000256" key="1">
    <source>
        <dbReference type="SAM" id="MobiDB-lite"/>
    </source>
</evidence>
<dbReference type="InterPro" id="IPR051044">
    <property type="entry name" value="MAG_DAG_Lipase"/>
</dbReference>
<dbReference type="InterPro" id="IPR022742">
    <property type="entry name" value="Hydrolase_4"/>
</dbReference>
<dbReference type="Gene3D" id="3.40.50.1820">
    <property type="entry name" value="alpha/beta hydrolase"/>
    <property type="match status" value="1"/>
</dbReference>
<evidence type="ECO:0000313" key="3">
    <source>
        <dbReference type="EMBL" id="KAB2810895.1"/>
    </source>
</evidence>
<organism evidence="3 4">
    <name type="scientific">Nocardioides simplex</name>
    <name type="common">Arthrobacter simplex</name>
    <dbReference type="NCBI Taxonomy" id="2045"/>
    <lineage>
        <taxon>Bacteria</taxon>
        <taxon>Bacillati</taxon>
        <taxon>Actinomycetota</taxon>
        <taxon>Actinomycetes</taxon>
        <taxon>Propionibacteriales</taxon>
        <taxon>Nocardioidaceae</taxon>
        <taxon>Pimelobacter</taxon>
    </lineage>
</organism>
<feature type="region of interest" description="Disordered" evidence="1">
    <location>
        <begin position="1"/>
        <end position="26"/>
    </location>
</feature>
<dbReference type="InterPro" id="IPR029058">
    <property type="entry name" value="AB_hydrolase_fold"/>
</dbReference>
<dbReference type="AlphaFoldDB" id="A0A7J5DY31"/>
<sequence length="292" mass="31001">MAGQRGAARLGGVTDSPTPAFLAPESGGPRLATLRWTPRGRPRASVVLLHGLGEHAARYDGTARLLTAAGFAVLAVDHEGFGRSGGRRGDVRYAPTARAVDRLVAQERERTGGAPVVLYGHSLGGLYAFLYAADRPDADLAAVVVTGPAFDSELRRQRLKVAVVRSLGRLRPTLSLANGLRFDRVNRDPAVVAERSGDPLVHGRATARFALDVLAQMDRVPAAAGRVAVPLLVVHGDADLVNPLAASRAVVDLVPSATLRTWPGGYHGLEEEREGPDVLAEVVAWIDHVLQR</sequence>
<dbReference type="GO" id="GO:0016787">
    <property type="term" value="F:hydrolase activity"/>
    <property type="evidence" value="ECO:0007669"/>
    <property type="project" value="UniProtKB-KW"/>
</dbReference>
<dbReference type="Pfam" id="PF12146">
    <property type="entry name" value="Hydrolase_4"/>
    <property type="match status" value="1"/>
</dbReference>
<dbReference type="Proteomes" id="UP000449906">
    <property type="component" value="Unassembled WGS sequence"/>
</dbReference>